<reference evidence="7" key="2">
    <citation type="submission" date="2010-05" db="EMBL/GenBank/DDBJ databases">
        <title>The genome sequence of Magnaporthe poae strain ATCC 64411.</title>
        <authorList>
            <person name="Ma L.-J."/>
            <person name="Dead R."/>
            <person name="Young S."/>
            <person name="Zeng Q."/>
            <person name="Koehrsen M."/>
            <person name="Alvarado L."/>
            <person name="Berlin A."/>
            <person name="Chapman S.B."/>
            <person name="Chen Z."/>
            <person name="Freedman E."/>
            <person name="Gellesch M."/>
            <person name="Goldberg J."/>
            <person name="Griggs A."/>
            <person name="Gujja S."/>
            <person name="Heilman E.R."/>
            <person name="Heiman D."/>
            <person name="Hepburn T."/>
            <person name="Howarth C."/>
            <person name="Jen D."/>
            <person name="Larson L."/>
            <person name="Mehta T."/>
            <person name="Neiman D."/>
            <person name="Pearson M."/>
            <person name="Roberts A."/>
            <person name="Saif S."/>
            <person name="Shea T."/>
            <person name="Shenoy N."/>
            <person name="Sisk P."/>
            <person name="Stolte C."/>
            <person name="Sykes S."/>
            <person name="Walk T."/>
            <person name="White J."/>
            <person name="Yandava C."/>
            <person name="Haas B."/>
            <person name="Nusbaum C."/>
            <person name="Birren B."/>
        </authorList>
    </citation>
    <scope>NUCLEOTIDE SEQUENCE [LARGE SCALE GENOMIC DNA]</scope>
    <source>
        <strain evidence="7">ATCC 64411 / 73-15</strain>
    </source>
</reference>
<reference evidence="5" key="3">
    <citation type="submission" date="2011-03" db="EMBL/GenBank/DDBJ databases">
        <title>Annotation of Magnaporthe poae ATCC 64411.</title>
        <authorList>
            <person name="Ma L.-J."/>
            <person name="Dead R."/>
            <person name="Young S.K."/>
            <person name="Zeng Q."/>
            <person name="Gargeya S."/>
            <person name="Fitzgerald M."/>
            <person name="Haas B."/>
            <person name="Abouelleil A."/>
            <person name="Alvarado L."/>
            <person name="Arachchi H.M."/>
            <person name="Berlin A."/>
            <person name="Brown A."/>
            <person name="Chapman S.B."/>
            <person name="Chen Z."/>
            <person name="Dunbar C."/>
            <person name="Freedman E."/>
            <person name="Gearin G."/>
            <person name="Gellesch M."/>
            <person name="Goldberg J."/>
            <person name="Griggs A."/>
            <person name="Gujja S."/>
            <person name="Heiman D."/>
            <person name="Howarth C."/>
            <person name="Larson L."/>
            <person name="Lui A."/>
            <person name="MacDonald P.J.P."/>
            <person name="Mehta T."/>
            <person name="Montmayeur A."/>
            <person name="Murphy C."/>
            <person name="Neiman D."/>
            <person name="Pearson M."/>
            <person name="Priest M."/>
            <person name="Roberts A."/>
            <person name="Saif S."/>
            <person name="Shea T."/>
            <person name="Shenoy N."/>
            <person name="Sisk P."/>
            <person name="Stolte C."/>
            <person name="Sykes S."/>
            <person name="Yandava C."/>
            <person name="Wortman J."/>
            <person name="Nusbaum C."/>
            <person name="Birren B."/>
        </authorList>
    </citation>
    <scope>NUCLEOTIDE SEQUENCE</scope>
    <source>
        <strain evidence="5">ATCC 64411</strain>
    </source>
</reference>
<keyword evidence="2 3" id="KW-0040">ANK repeat</keyword>
<dbReference type="EMBL" id="ADBL01001134">
    <property type="status" value="NOT_ANNOTATED_CDS"/>
    <property type="molecule type" value="Genomic_DNA"/>
</dbReference>
<reference evidence="6" key="5">
    <citation type="submission" date="2015-06" db="UniProtKB">
        <authorList>
            <consortium name="EnsemblFungi"/>
        </authorList>
    </citation>
    <scope>IDENTIFICATION</scope>
    <source>
        <strain evidence="6">ATCC 64411</strain>
    </source>
</reference>
<dbReference type="InterPro" id="IPR025676">
    <property type="entry name" value="Clr5_dom"/>
</dbReference>
<keyword evidence="1" id="KW-0677">Repeat</keyword>
<evidence type="ECO:0000256" key="3">
    <source>
        <dbReference type="PROSITE-ProRule" id="PRU00023"/>
    </source>
</evidence>
<sequence length="1176" mass="129011">MPQRLTRNAQPWHEHKATILQLAAEHSVKELGKKMREEHQFDATSAQYDYHLKLWGLGQKNLKRGEWQVVIAEYDRLASHHAQVRILVHGSPLSATQLKRNRRLYPPTASAGGNQSRAFLPDVVSFEVRSPDGDWQLLPRGAHGQDLGRPVCIPRGLDHDTSRPDPTPLHQSISAQDIGLVERGAEDPPEIPGLGPVAAAVEAPWSSDQGLTNADCTELTLAPHPSSPQPREVIDGFLLSPQASPQVLAGSVVVSPRRLGTPPWHTTPTLFGRISVDRAYDDPLFDFAAGGSSFQSAMEPLTQKLWDLFSTVERRFQGNSLQAAPLGWQHSLGNTSNVDDVCQLGSSGLWSFRETSPPVQELVGALAEPLRSLLPEARLIMVGDEGAEGVATFRRLIFSAANGLAGLHDVDIAGVVRFLSRPTGGSTLLMQLFRDAPDHYGKAITESLLRAAVEAQHVEAVKQILQTGTVDTDKLICYGGEKKQKHSLLERAAALQNLPLVEAVLAARKTREKPIWELRDSSGDQLYGAGPIACLIANLSKGTTVSPDTERIALLLREKGYPVHTRSLRYLLREMHGSDLVYKLIPKLPSKQHDSIIAGELLNDLIEALNEEKSLKAVKHLFRICKVTHGSICLTSYRQELHQALVESAKMGRLKLTNFLLPRALSRSVVLSAAFRGGSMDVVQLVLQKQPKFDAPPAKINRSDPSRTTPLAEAIYSGNEEFIRICESGGSLDSLEQPLHFSLAIIAAASCGNHEYVRKMLERKRATAHDLYEALLCAIEGGHDDTSLELIQAGASAHSMFSCDNRGRQANNGQSALFAAVLRRNRRLTDAILDFGGSRAHDQHAELRRTVDGKKMITTLWQELIAWGDRDLILKAKQTFPTMSTDDESYHVSPSRVDGDMLTFLVTHGVVGPRSLTKHLKAAISHRDDSLMEISIGLGANPVDDDILLTATCDYPEALPLLLDRVPRAVLTYLSMSSDRDQPAGLEAIEEAIKQGPAGLKALSHLLESGIVHVPTMLAYYNKVPDFDQGNALANFFGVAIGTAHEHHDEGEGDVEFTIVTYLLDVGCHPDAFVFVDGLDLMPRTALLMAIESEDERLVELLLNHGASVNKTADLGLRWTPLQRAAQLGLPYVVRMLLDRGADNLSLYLAADQVTSFTVAAFTERVGLFKWCSWVY</sequence>
<dbReference type="STRING" id="644358.A0A0C4DXT8"/>
<dbReference type="Proteomes" id="UP000011715">
    <property type="component" value="Unassembled WGS sequence"/>
</dbReference>
<dbReference type="EMBL" id="GL876969">
    <property type="protein sequence ID" value="KLU85825.1"/>
    <property type="molecule type" value="Genomic_DNA"/>
</dbReference>
<feature type="repeat" description="ANK" evidence="3">
    <location>
        <begin position="1082"/>
        <end position="1114"/>
    </location>
</feature>
<evidence type="ECO:0000313" key="7">
    <source>
        <dbReference type="Proteomes" id="UP000011715"/>
    </source>
</evidence>
<evidence type="ECO:0000259" key="4">
    <source>
        <dbReference type="Pfam" id="PF14420"/>
    </source>
</evidence>
<dbReference type="AlphaFoldDB" id="A0A0C4DXT8"/>
<reference evidence="5" key="1">
    <citation type="submission" date="2010-05" db="EMBL/GenBank/DDBJ databases">
        <title>The Genome Sequence of Magnaporthe poae strain ATCC 64411.</title>
        <authorList>
            <consortium name="The Broad Institute Genome Sequencing Platform"/>
            <consortium name="Broad Institute Genome Sequencing Center for Infectious Disease"/>
            <person name="Ma L.-J."/>
            <person name="Dead R."/>
            <person name="Young S."/>
            <person name="Zeng Q."/>
            <person name="Koehrsen M."/>
            <person name="Alvarado L."/>
            <person name="Berlin A."/>
            <person name="Chapman S.B."/>
            <person name="Chen Z."/>
            <person name="Freedman E."/>
            <person name="Gellesch M."/>
            <person name="Goldberg J."/>
            <person name="Griggs A."/>
            <person name="Gujja S."/>
            <person name="Heilman E.R."/>
            <person name="Heiman D."/>
            <person name="Hepburn T."/>
            <person name="Howarth C."/>
            <person name="Jen D."/>
            <person name="Larson L."/>
            <person name="Mehta T."/>
            <person name="Neiman D."/>
            <person name="Pearson M."/>
            <person name="Roberts A."/>
            <person name="Saif S."/>
            <person name="Shea T."/>
            <person name="Shenoy N."/>
            <person name="Sisk P."/>
            <person name="Stolte C."/>
            <person name="Sykes S."/>
            <person name="Walk T."/>
            <person name="White J."/>
            <person name="Yandava C."/>
            <person name="Haas B."/>
            <person name="Nusbaum C."/>
            <person name="Birren B."/>
        </authorList>
    </citation>
    <scope>NUCLEOTIDE SEQUENCE</scope>
    <source>
        <strain evidence="5">ATCC 64411</strain>
    </source>
</reference>
<dbReference type="InterPro" id="IPR002110">
    <property type="entry name" value="Ankyrin_rpt"/>
</dbReference>
<evidence type="ECO:0000256" key="2">
    <source>
        <dbReference type="ARBA" id="ARBA00023043"/>
    </source>
</evidence>
<proteinExistence type="predicted"/>
<evidence type="ECO:0000313" key="5">
    <source>
        <dbReference type="EMBL" id="KLU85825.1"/>
    </source>
</evidence>
<reference evidence="6" key="4">
    <citation type="journal article" date="2015" name="G3 (Bethesda)">
        <title>Genome sequences of three phytopathogenic species of the Magnaporthaceae family of fungi.</title>
        <authorList>
            <person name="Okagaki L.H."/>
            <person name="Nunes C.C."/>
            <person name="Sailsbery J."/>
            <person name="Clay B."/>
            <person name="Brown D."/>
            <person name="John T."/>
            <person name="Oh Y."/>
            <person name="Young N."/>
            <person name="Fitzgerald M."/>
            <person name="Haas B.J."/>
            <person name="Zeng Q."/>
            <person name="Young S."/>
            <person name="Adiconis X."/>
            <person name="Fan L."/>
            <person name="Levin J.Z."/>
            <person name="Mitchell T.K."/>
            <person name="Okubara P.A."/>
            <person name="Farman M.L."/>
            <person name="Kohn L.M."/>
            <person name="Birren B."/>
            <person name="Ma L.-J."/>
            <person name="Dean R.A."/>
        </authorList>
    </citation>
    <scope>NUCLEOTIDE SEQUENCE</scope>
    <source>
        <strain evidence="6">ATCC 64411 / 73-15</strain>
    </source>
</reference>
<feature type="repeat" description="ANK" evidence="3">
    <location>
        <begin position="1117"/>
        <end position="1143"/>
    </location>
</feature>
<keyword evidence="7" id="KW-1185">Reference proteome</keyword>
<dbReference type="SUPFAM" id="SSF48403">
    <property type="entry name" value="Ankyrin repeat"/>
    <property type="match status" value="2"/>
</dbReference>
<protein>
    <recommendedName>
        <fullName evidence="4">Clr5 domain-containing protein</fullName>
    </recommendedName>
</protein>
<organism evidence="6 7">
    <name type="scientific">Magnaporthiopsis poae (strain ATCC 64411 / 73-15)</name>
    <name type="common">Kentucky bluegrass fungus</name>
    <name type="synonym">Magnaporthe poae</name>
    <dbReference type="NCBI Taxonomy" id="644358"/>
    <lineage>
        <taxon>Eukaryota</taxon>
        <taxon>Fungi</taxon>
        <taxon>Dikarya</taxon>
        <taxon>Ascomycota</taxon>
        <taxon>Pezizomycotina</taxon>
        <taxon>Sordariomycetes</taxon>
        <taxon>Sordariomycetidae</taxon>
        <taxon>Magnaporthales</taxon>
        <taxon>Magnaporthaceae</taxon>
        <taxon>Magnaporthiopsis</taxon>
    </lineage>
</organism>
<dbReference type="VEuPathDB" id="FungiDB:MAPG_04845"/>
<dbReference type="SMART" id="SM00248">
    <property type="entry name" value="ANK"/>
    <property type="match status" value="8"/>
</dbReference>
<dbReference type="PANTHER" id="PTHR24198">
    <property type="entry name" value="ANKYRIN REPEAT AND PROTEIN KINASE DOMAIN-CONTAINING PROTEIN"/>
    <property type="match status" value="1"/>
</dbReference>
<evidence type="ECO:0000256" key="1">
    <source>
        <dbReference type="ARBA" id="ARBA00022737"/>
    </source>
</evidence>
<dbReference type="InterPro" id="IPR036770">
    <property type="entry name" value="Ankyrin_rpt-contain_sf"/>
</dbReference>
<dbReference type="Gene3D" id="1.25.40.20">
    <property type="entry name" value="Ankyrin repeat-containing domain"/>
    <property type="match status" value="2"/>
</dbReference>
<dbReference type="eggNOG" id="ENOG502R7QN">
    <property type="taxonomic scope" value="Eukaryota"/>
</dbReference>
<dbReference type="OrthoDB" id="539213at2759"/>
<dbReference type="PROSITE" id="PS50088">
    <property type="entry name" value="ANK_REPEAT"/>
    <property type="match status" value="2"/>
</dbReference>
<gene>
    <name evidence="5" type="ORF">MAPG_04845</name>
</gene>
<dbReference type="PROSITE" id="PS50297">
    <property type="entry name" value="ANK_REP_REGION"/>
    <property type="match status" value="2"/>
</dbReference>
<dbReference type="Pfam" id="PF14420">
    <property type="entry name" value="Clr5"/>
    <property type="match status" value="1"/>
</dbReference>
<dbReference type="EnsemblFungi" id="MAPG_04845T0">
    <property type="protein sequence ID" value="MAPG_04845T0"/>
    <property type="gene ID" value="MAPG_04845"/>
</dbReference>
<name>A0A0C4DXT8_MAGP6</name>
<evidence type="ECO:0000313" key="6">
    <source>
        <dbReference type="EnsemblFungi" id="MAPG_04845T0"/>
    </source>
</evidence>
<dbReference type="EMBL" id="ADBL01001135">
    <property type="status" value="NOT_ANNOTATED_CDS"/>
    <property type="molecule type" value="Genomic_DNA"/>
</dbReference>
<accession>A0A0C4DXT8</accession>
<feature type="domain" description="Clr5" evidence="4">
    <location>
        <begin position="9"/>
        <end position="57"/>
    </location>
</feature>
<dbReference type="Pfam" id="PF12796">
    <property type="entry name" value="Ank_2"/>
    <property type="match status" value="1"/>
</dbReference>
<dbReference type="PANTHER" id="PTHR24198:SF165">
    <property type="entry name" value="ANKYRIN REPEAT-CONTAINING PROTEIN-RELATED"/>
    <property type="match status" value="1"/>
</dbReference>